<organism evidence="2 3">
    <name type="scientific">Acrocarpospora corrugata</name>
    <dbReference type="NCBI Taxonomy" id="35763"/>
    <lineage>
        <taxon>Bacteria</taxon>
        <taxon>Bacillati</taxon>
        <taxon>Actinomycetota</taxon>
        <taxon>Actinomycetes</taxon>
        <taxon>Streptosporangiales</taxon>
        <taxon>Streptosporangiaceae</taxon>
        <taxon>Acrocarpospora</taxon>
    </lineage>
</organism>
<keyword evidence="3" id="KW-1185">Reference proteome</keyword>
<dbReference type="AlphaFoldDB" id="A0A5M3VYY1"/>
<dbReference type="SUPFAM" id="SSF47413">
    <property type="entry name" value="lambda repressor-like DNA-binding domains"/>
    <property type="match status" value="1"/>
</dbReference>
<accession>A0A5M3VYY1</accession>
<dbReference type="OrthoDB" id="3466567at2"/>
<gene>
    <name evidence="2" type="ORF">Acor_40800</name>
</gene>
<dbReference type="InterPro" id="IPR043917">
    <property type="entry name" value="DUF5753"/>
</dbReference>
<evidence type="ECO:0000313" key="2">
    <source>
        <dbReference type="EMBL" id="GES02015.1"/>
    </source>
</evidence>
<dbReference type="SMART" id="SM00530">
    <property type="entry name" value="HTH_XRE"/>
    <property type="match status" value="1"/>
</dbReference>
<reference evidence="2 3" key="1">
    <citation type="submission" date="2019-10" db="EMBL/GenBank/DDBJ databases">
        <title>Whole genome shotgun sequence of Acrocarpospora corrugata NBRC 13972.</title>
        <authorList>
            <person name="Ichikawa N."/>
            <person name="Kimura A."/>
            <person name="Kitahashi Y."/>
            <person name="Komaki H."/>
            <person name="Oguchi A."/>
        </authorList>
    </citation>
    <scope>NUCLEOTIDE SEQUENCE [LARGE SCALE GENOMIC DNA]</scope>
    <source>
        <strain evidence="2 3">NBRC 13972</strain>
    </source>
</reference>
<sequence>MVGNGGNARMFLAQELRRAREAKGMSRTALAGRLYVSESLIKLWETGRRVPTTDDMEKLDDLFGMSGVLVRFRENFVKAVVPLEWFGRWLEVESRATALWSFELAVIPGLLQVEDYARAVLRAGEHNADLEDMVAARIARQCILTKEDEPPTLVALIAESVLRNNVGGPKVMVSQFEHLIHLAEQGDNRIIVQIIPASAHVCARFNAAFAIASFDSGEVAYLGNALRSEVVEATEDLVRVRRMFDVYRADALTKKESIAYISKVAEEWKSQI</sequence>
<protein>
    <submittedName>
        <fullName evidence="2">Transcriptional regulator</fullName>
    </submittedName>
</protein>
<dbReference type="GO" id="GO:0003677">
    <property type="term" value="F:DNA binding"/>
    <property type="evidence" value="ECO:0007669"/>
    <property type="project" value="InterPro"/>
</dbReference>
<feature type="domain" description="HTH cro/C1-type" evidence="1">
    <location>
        <begin position="16"/>
        <end position="70"/>
    </location>
</feature>
<dbReference type="RefSeq" id="WP_155338278.1">
    <property type="nucleotide sequence ID" value="NZ_BAAABN010000034.1"/>
</dbReference>
<evidence type="ECO:0000259" key="1">
    <source>
        <dbReference type="PROSITE" id="PS50943"/>
    </source>
</evidence>
<proteinExistence type="predicted"/>
<dbReference type="Pfam" id="PF13560">
    <property type="entry name" value="HTH_31"/>
    <property type="match status" value="1"/>
</dbReference>
<evidence type="ECO:0000313" key="3">
    <source>
        <dbReference type="Proteomes" id="UP000334990"/>
    </source>
</evidence>
<dbReference type="InterPro" id="IPR001387">
    <property type="entry name" value="Cro/C1-type_HTH"/>
</dbReference>
<dbReference type="InterPro" id="IPR010982">
    <property type="entry name" value="Lambda_DNA-bd_dom_sf"/>
</dbReference>
<dbReference type="Pfam" id="PF19054">
    <property type="entry name" value="DUF5753"/>
    <property type="match status" value="1"/>
</dbReference>
<dbReference type="EMBL" id="BLAD01000055">
    <property type="protein sequence ID" value="GES02015.1"/>
    <property type="molecule type" value="Genomic_DNA"/>
</dbReference>
<comment type="caution">
    <text evidence="2">The sequence shown here is derived from an EMBL/GenBank/DDBJ whole genome shotgun (WGS) entry which is preliminary data.</text>
</comment>
<dbReference type="Proteomes" id="UP000334990">
    <property type="component" value="Unassembled WGS sequence"/>
</dbReference>
<name>A0A5M3VYY1_9ACTN</name>
<dbReference type="PROSITE" id="PS50943">
    <property type="entry name" value="HTH_CROC1"/>
    <property type="match status" value="1"/>
</dbReference>
<dbReference type="CDD" id="cd00093">
    <property type="entry name" value="HTH_XRE"/>
    <property type="match status" value="1"/>
</dbReference>
<dbReference type="Gene3D" id="1.10.260.40">
    <property type="entry name" value="lambda repressor-like DNA-binding domains"/>
    <property type="match status" value="1"/>
</dbReference>